<feature type="compositionally biased region" description="Low complexity" evidence="1">
    <location>
        <begin position="48"/>
        <end position="59"/>
    </location>
</feature>
<gene>
    <name evidence="3" type="ORF">CW362_29545</name>
</gene>
<evidence type="ECO:0000256" key="1">
    <source>
        <dbReference type="SAM" id="MobiDB-lite"/>
    </source>
</evidence>
<organism evidence="3 4">
    <name type="scientific">Streptomyces populi</name>
    <dbReference type="NCBI Taxonomy" id="2058924"/>
    <lineage>
        <taxon>Bacteria</taxon>
        <taxon>Bacillati</taxon>
        <taxon>Actinomycetota</taxon>
        <taxon>Actinomycetes</taxon>
        <taxon>Kitasatosporales</taxon>
        <taxon>Streptomycetaceae</taxon>
        <taxon>Streptomyces</taxon>
    </lineage>
</organism>
<evidence type="ECO:0000256" key="2">
    <source>
        <dbReference type="SAM" id="SignalP"/>
    </source>
</evidence>
<name>A0A2I0SHS8_9ACTN</name>
<dbReference type="RefSeq" id="WP_103552667.1">
    <property type="nucleotide sequence ID" value="NZ_JBHJSK010000005.1"/>
</dbReference>
<dbReference type="Proteomes" id="UP000236178">
    <property type="component" value="Unassembled WGS sequence"/>
</dbReference>
<feature type="region of interest" description="Disordered" evidence="1">
    <location>
        <begin position="28"/>
        <end position="76"/>
    </location>
</feature>
<proteinExistence type="predicted"/>
<evidence type="ECO:0000313" key="4">
    <source>
        <dbReference type="Proteomes" id="UP000236178"/>
    </source>
</evidence>
<protein>
    <recommendedName>
        <fullName evidence="5">Lipoprotein</fullName>
    </recommendedName>
</protein>
<evidence type="ECO:0000313" key="3">
    <source>
        <dbReference type="EMBL" id="PKT69475.1"/>
    </source>
</evidence>
<feature type="signal peptide" evidence="2">
    <location>
        <begin position="1"/>
        <end position="25"/>
    </location>
</feature>
<sequence length="178" mass="18931">MIGIRVRHVFGASSLVVLLASSALACSGGQGAPPGDGESPVREVRKTASASRESAAAPATEGVPAPSTAQPAPGADVEKVRDVFARLQATYNDGCTTPGNCEYFLGRVFDELGTLDKAMEADPQGPGHFKEPRAWIADLRTGLGGDRSFENLKKHQDLLIGTRDKINAWMQGHPEDYR</sequence>
<reference evidence="3 4" key="1">
    <citation type="submission" date="2017-12" db="EMBL/GenBank/DDBJ databases">
        <title>Streptomyces populusis sp. nov., a novel endophytic actinobacterium isolated from stems of Populus adenopoda Maxim.</title>
        <authorList>
            <person name="Wang Z."/>
        </authorList>
    </citation>
    <scope>NUCLEOTIDE SEQUENCE [LARGE SCALE GENOMIC DNA]</scope>
    <source>
        <strain evidence="3 4">A249</strain>
    </source>
</reference>
<comment type="caution">
    <text evidence="3">The sequence shown here is derived from an EMBL/GenBank/DDBJ whole genome shotgun (WGS) entry which is preliminary data.</text>
</comment>
<keyword evidence="4" id="KW-1185">Reference proteome</keyword>
<dbReference type="EMBL" id="PJOS01000074">
    <property type="protein sequence ID" value="PKT69475.1"/>
    <property type="molecule type" value="Genomic_DNA"/>
</dbReference>
<accession>A0A2I0SHS8</accession>
<feature type="chain" id="PRO_5014148704" description="Lipoprotein" evidence="2">
    <location>
        <begin position="26"/>
        <end position="178"/>
    </location>
</feature>
<dbReference type="AlphaFoldDB" id="A0A2I0SHS8"/>
<dbReference type="PROSITE" id="PS51257">
    <property type="entry name" value="PROKAR_LIPOPROTEIN"/>
    <property type="match status" value="1"/>
</dbReference>
<keyword evidence="2" id="KW-0732">Signal</keyword>
<dbReference type="OrthoDB" id="4249885at2"/>
<evidence type="ECO:0008006" key="5">
    <source>
        <dbReference type="Google" id="ProtNLM"/>
    </source>
</evidence>